<dbReference type="EMBL" id="BMML01000017">
    <property type="protein sequence ID" value="GGN28302.1"/>
    <property type="molecule type" value="Genomic_DNA"/>
</dbReference>
<dbReference type="Proteomes" id="UP000653411">
    <property type="component" value="Unassembled WGS sequence"/>
</dbReference>
<accession>A0A917XIA9</accession>
<dbReference type="AlphaFoldDB" id="A0A917XIA9"/>
<proteinExistence type="predicted"/>
<comment type="caution">
    <text evidence="1">The sequence shown here is derived from an EMBL/GenBank/DDBJ whole genome shotgun (WGS) entry which is preliminary data.</text>
</comment>
<evidence type="ECO:0000313" key="1">
    <source>
        <dbReference type="EMBL" id="GGN28302.1"/>
    </source>
</evidence>
<organism evidence="1 2">
    <name type="scientific">Streptomyces fuscichromogenes</name>
    <dbReference type="NCBI Taxonomy" id="1324013"/>
    <lineage>
        <taxon>Bacteria</taxon>
        <taxon>Bacillati</taxon>
        <taxon>Actinomycetota</taxon>
        <taxon>Actinomycetes</taxon>
        <taxon>Kitasatosporales</taxon>
        <taxon>Streptomycetaceae</taxon>
        <taxon>Streptomyces</taxon>
    </lineage>
</organism>
<sequence>MPLLAPVTTAMRDGAMGVLLSGGESGVRVALESLGAVVGAESGGCGPGPGGAQFSAPPGRDAGRQFLGAHMITAMPARQIAAPVRSQRSGR</sequence>
<name>A0A917XIA9_9ACTN</name>
<keyword evidence="2" id="KW-1185">Reference proteome</keyword>
<reference evidence="1" key="2">
    <citation type="submission" date="2020-09" db="EMBL/GenBank/DDBJ databases">
        <authorList>
            <person name="Sun Q."/>
            <person name="Zhou Y."/>
        </authorList>
    </citation>
    <scope>NUCLEOTIDE SEQUENCE</scope>
    <source>
        <strain evidence="1">CGMCC 4.7110</strain>
    </source>
</reference>
<evidence type="ECO:0000313" key="2">
    <source>
        <dbReference type="Proteomes" id="UP000653411"/>
    </source>
</evidence>
<reference evidence="1" key="1">
    <citation type="journal article" date="2014" name="Int. J. Syst. Evol. Microbiol.">
        <title>Complete genome sequence of Corynebacterium casei LMG S-19264T (=DSM 44701T), isolated from a smear-ripened cheese.</title>
        <authorList>
            <consortium name="US DOE Joint Genome Institute (JGI-PGF)"/>
            <person name="Walter F."/>
            <person name="Albersmeier A."/>
            <person name="Kalinowski J."/>
            <person name="Ruckert C."/>
        </authorList>
    </citation>
    <scope>NUCLEOTIDE SEQUENCE</scope>
    <source>
        <strain evidence="1">CGMCC 4.7110</strain>
    </source>
</reference>
<protein>
    <submittedName>
        <fullName evidence="1">Uncharacterized protein</fullName>
    </submittedName>
</protein>
<gene>
    <name evidence="1" type="ORF">GCM10011578_064270</name>
</gene>